<proteinExistence type="predicted"/>
<dbReference type="InterPro" id="IPR008780">
    <property type="entry name" value="Plasmodium_Vir"/>
</dbReference>
<evidence type="ECO:0000313" key="1">
    <source>
        <dbReference type="EMBL" id="SBT56011.1"/>
    </source>
</evidence>
<keyword evidence="2" id="KW-1185">Reference proteome</keyword>
<dbReference type="EMBL" id="FLRD01000962">
    <property type="protein sequence ID" value="SBT56011.1"/>
    <property type="molecule type" value="Genomic_DNA"/>
</dbReference>
<name>A0A1A9AIM5_PLAOA</name>
<dbReference type="AlphaFoldDB" id="A0A1A9AIM5"/>
<sequence length="110" mass="12315">MCADEQDIILSIDKKMAESTSQNQREESSKATTISAPSFGTMMGVSMLSLFLYKVTPLVSWLGPRIRNLGKSLNVVDNDTNVSLFQYSESTESNYTKGDYNIAYHFVRNS</sequence>
<dbReference type="Proteomes" id="UP000078555">
    <property type="component" value="Unassembled WGS sequence"/>
</dbReference>
<reference evidence="2" key="1">
    <citation type="submission" date="2016-05" db="EMBL/GenBank/DDBJ databases">
        <authorList>
            <person name="Naeem Raeece"/>
        </authorList>
    </citation>
    <scope>NUCLEOTIDE SEQUENCE [LARGE SCALE GENOMIC DNA]</scope>
</reference>
<protein>
    <submittedName>
        <fullName evidence="1">Unspecified product</fullName>
    </submittedName>
</protein>
<organism evidence="1 2">
    <name type="scientific">Plasmodium ovale wallikeri</name>
    <dbReference type="NCBI Taxonomy" id="864142"/>
    <lineage>
        <taxon>Eukaryota</taxon>
        <taxon>Sar</taxon>
        <taxon>Alveolata</taxon>
        <taxon>Apicomplexa</taxon>
        <taxon>Aconoidasida</taxon>
        <taxon>Haemosporida</taxon>
        <taxon>Plasmodiidae</taxon>
        <taxon>Plasmodium</taxon>
        <taxon>Plasmodium (Plasmodium)</taxon>
    </lineage>
</organism>
<gene>
    <name evidence="1" type="ORF">POVWA1_073840</name>
</gene>
<evidence type="ECO:0000313" key="2">
    <source>
        <dbReference type="Proteomes" id="UP000078555"/>
    </source>
</evidence>
<accession>A0A1A9AIM5</accession>
<dbReference type="Pfam" id="PF05795">
    <property type="entry name" value="Plasmodium_Vir"/>
    <property type="match status" value="1"/>
</dbReference>